<feature type="transmembrane region" description="Helical" evidence="11">
    <location>
        <begin position="272"/>
        <end position="291"/>
    </location>
</feature>
<reference evidence="13" key="1">
    <citation type="thesis" date="2020" institute="ProQuest LLC" country="789 East Eisenhower Parkway, Ann Arbor, MI, USA">
        <title>Comparative Genomics and Chromosome Evolution.</title>
        <authorList>
            <person name="Mudd A.B."/>
        </authorList>
    </citation>
    <scope>NUCLEOTIDE SEQUENCE</scope>
    <source>
        <strain evidence="13">237g6f4</strain>
        <tissue evidence="13">Blood</tissue>
    </source>
</reference>
<gene>
    <name evidence="13" type="ORF">GDO81_004041</name>
</gene>
<dbReference type="PROSITE" id="PS50262">
    <property type="entry name" value="G_PROTEIN_RECEP_F1_2"/>
    <property type="match status" value="1"/>
</dbReference>
<dbReference type="GO" id="GO:0004984">
    <property type="term" value="F:olfactory receptor activity"/>
    <property type="evidence" value="ECO:0007669"/>
    <property type="project" value="InterPro"/>
</dbReference>
<dbReference type="InterPro" id="IPR000725">
    <property type="entry name" value="Olfact_rcpt"/>
</dbReference>
<evidence type="ECO:0000256" key="6">
    <source>
        <dbReference type="ARBA" id="ARBA00023040"/>
    </source>
</evidence>
<comment type="similarity">
    <text evidence="10">Belongs to the G-protein coupled receptor 1 family.</text>
</comment>
<feature type="transmembrane region" description="Helical" evidence="11">
    <location>
        <begin position="97"/>
        <end position="119"/>
    </location>
</feature>
<evidence type="ECO:0000256" key="7">
    <source>
        <dbReference type="ARBA" id="ARBA00023136"/>
    </source>
</evidence>
<dbReference type="AlphaFoldDB" id="A0AAV6ZTE9"/>
<dbReference type="GO" id="GO:0005886">
    <property type="term" value="C:plasma membrane"/>
    <property type="evidence" value="ECO:0007669"/>
    <property type="project" value="UniProtKB-SubCell"/>
</dbReference>
<evidence type="ECO:0000313" key="13">
    <source>
        <dbReference type="EMBL" id="KAG8551283.1"/>
    </source>
</evidence>
<evidence type="ECO:0000256" key="11">
    <source>
        <dbReference type="RuleBase" id="RU363047"/>
    </source>
</evidence>
<keyword evidence="6 10" id="KW-0297">G-protein coupled receptor</keyword>
<dbReference type="InterPro" id="IPR017452">
    <property type="entry name" value="GPCR_Rhodpsn_7TM"/>
</dbReference>
<dbReference type="EMBL" id="WNYA01000011">
    <property type="protein sequence ID" value="KAG8551283.1"/>
    <property type="molecule type" value="Genomic_DNA"/>
</dbReference>
<feature type="domain" description="G-protein coupled receptors family 1 profile" evidence="12">
    <location>
        <begin position="40"/>
        <end position="289"/>
    </location>
</feature>
<keyword evidence="4 11" id="KW-0552">Olfaction</keyword>
<keyword evidence="14" id="KW-1185">Reference proteome</keyword>
<feature type="transmembrane region" description="Helical" evidence="11">
    <location>
        <begin position="139"/>
        <end position="161"/>
    </location>
</feature>
<dbReference type="Pfam" id="PF13853">
    <property type="entry name" value="7tm_4"/>
    <property type="match status" value="1"/>
</dbReference>
<sequence>MEVTNKTATEFVLLGFQELPSFQLGLFFIFLSIYAATLVGNSLSTGLFCLDHHFHSPMYIFLCNMSVLDMSFTSMILPKLLDIFLTGNNVISYNGCMTQLFFLVMLMVTEYFILATMAYDRYVAICLPLRYSHFMSLQVCFLVSFISWSIGVLDSILYTILISSCKFCRSNKIDHLFCDLKPLMMLSCSDTRTIEMVILGPSAVIGFVPSVMTLVSYIYIISTILKINTKDGRLKTFSTCSSHLTVILLFYGTVLGMYMRPKSSYSMDQDKVFAILYAGVIPMLNPLIYSLKNQEVKKALRRIRKQMIC</sequence>
<dbReference type="CDD" id="cd13954">
    <property type="entry name" value="7tmA_OR"/>
    <property type="match status" value="1"/>
</dbReference>
<accession>A0AAV6ZTE9</accession>
<comment type="subcellular location">
    <subcellularLocation>
        <location evidence="1 11">Cell membrane</location>
        <topology evidence="1 11">Multi-pass membrane protein</topology>
    </subcellularLocation>
</comment>
<dbReference type="FunFam" id="1.20.1070.10:FF:000015">
    <property type="entry name" value="Olfactory receptor"/>
    <property type="match status" value="1"/>
</dbReference>
<feature type="transmembrane region" description="Helical" evidence="11">
    <location>
        <begin position="203"/>
        <end position="225"/>
    </location>
</feature>
<dbReference type="PROSITE" id="PS00237">
    <property type="entry name" value="G_PROTEIN_RECEP_F1_1"/>
    <property type="match status" value="1"/>
</dbReference>
<keyword evidence="8 10" id="KW-0675">Receptor</keyword>
<dbReference type="Gene3D" id="1.20.1070.10">
    <property type="entry name" value="Rhodopsin 7-helix transmembrane proteins"/>
    <property type="match status" value="1"/>
</dbReference>
<evidence type="ECO:0000256" key="4">
    <source>
        <dbReference type="ARBA" id="ARBA00022725"/>
    </source>
</evidence>
<keyword evidence="3 10" id="KW-0812">Transmembrane</keyword>
<dbReference type="PANTHER" id="PTHR26452">
    <property type="entry name" value="OLFACTORY RECEPTOR"/>
    <property type="match status" value="1"/>
</dbReference>
<keyword evidence="7 11" id="KW-0472">Membrane</keyword>
<organism evidence="13 14">
    <name type="scientific">Engystomops pustulosus</name>
    <name type="common">Tungara frog</name>
    <name type="synonym">Physalaemus pustulosus</name>
    <dbReference type="NCBI Taxonomy" id="76066"/>
    <lineage>
        <taxon>Eukaryota</taxon>
        <taxon>Metazoa</taxon>
        <taxon>Chordata</taxon>
        <taxon>Craniata</taxon>
        <taxon>Vertebrata</taxon>
        <taxon>Euteleostomi</taxon>
        <taxon>Amphibia</taxon>
        <taxon>Batrachia</taxon>
        <taxon>Anura</taxon>
        <taxon>Neobatrachia</taxon>
        <taxon>Hyloidea</taxon>
        <taxon>Leptodactylidae</taxon>
        <taxon>Leiuperinae</taxon>
        <taxon>Engystomops</taxon>
    </lineage>
</organism>
<dbReference type="InterPro" id="IPR050516">
    <property type="entry name" value="Olfactory_GPCR"/>
</dbReference>
<feature type="transmembrane region" description="Helical" evidence="11">
    <location>
        <begin position="237"/>
        <end position="260"/>
    </location>
</feature>
<keyword evidence="11" id="KW-0716">Sensory transduction</keyword>
<evidence type="ECO:0000256" key="3">
    <source>
        <dbReference type="ARBA" id="ARBA00022692"/>
    </source>
</evidence>
<proteinExistence type="inferred from homology"/>
<evidence type="ECO:0000313" key="14">
    <source>
        <dbReference type="Proteomes" id="UP000824782"/>
    </source>
</evidence>
<evidence type="ECO:0000256" key="1">
    <source>
        <dbReference type="ARBA" id="ARBA00004651"/>
    </source>
</evidence>
<evidence type="ECO:0000256" key="5">
    <source>
        <dbReference type="ARBA" id="ARBA00022989"/>
    </source>
</evidence>
<feature type="transmembrane region" description="Helical" evidence="11">
    <location>
        <begin position="24"/>
        <end position="50"/>
    </location>
</feature>
<keyword evidence="9 10" id="KW-0807">Transducer</keyword>
<evidence type="ECO:0000256" key="10">
    <source>
        <dbReference type="RuleBase" id="RU000688"/>
    </source>
</evidence>
<keyword evidence="5 11" id="KW-1133">Transmembrane helix</keyword>
<dbReference type="InterPro" id="IPR000276">
    <property type="entry name" value="GPCR_Rhodpsn"/>
</dbReference>
<dbReference type="SUPFAM" id="SSF81321">
    <property type="entry name" value="Family A G protein-coupled receptor-like"/>
    <property type="match status" value="1"/>
</dbReference>
<dbReference type="GO" id="GO:0004930">
    <property type="term" value="F:G protein-coupled receptor activity"/>
    <property type="evidence" value="ECO:0007669"/>
    <property type="project" value="UniProtKB-KW"/>
</dbReference>
<dbReference type="PRINTS" id="PR00237">
    <property type="entry name" value="GPCRRHODOPSN"/>
</dbReference>
<keyword evidence="2 11" id="KW-1003">Cell membrane</keyword>
<evidence type="ECO:0000256" key="9">
    <source>
        <dbReference type="ARBA" id="ARBA00023224"/>
    </source>
</evidence>
<feature type="transmembrane region" description="Helical" evidence="11">
    <location>
        <begin position="57"/>
        <end position="77"/>
    </location>
</feature>
<protein>
    <recommendedName>
        <fullName evidence="11">Olfactory receptor</fullName>
    </recommendedName>
</protein>
<evidence type="ECO:0000259" key="12">
    <source>
        <dbReference type="PROSITE" id="PS50262"/>
    </source>
</evidence>
<comment type="caution">
    <text evidence="13">The sequence shown here is derived from an EMBL/GenBank/DDBJ whole genome shotgun (WGS) entry which is preliminary data.</text>
</comment>
<evidence type="ECO:0000256" key="2">
    <source>
        <dbReference type="ARBA" id="ARBA00022475"/>
    </source>
</evidence>
<evidence type="ECO:0000256" key="8">
    <source>
        <dbReference type="ARBA" id="ARBA00023170"/>
    </source>
</evidence>
<dbReference type="PRINTS" id="PR00245">
    <property type="entry name" value="OLFACTORYR"/>
</dbReference>
<dbReference type="Proteomes" id="UP000824782">
    <property type="component" value="Unassembled WGS sequence"/>
</dbReference>
<name>A0AAV6ZTE9_ENGPU</name>